<dbReference type="PIRSF" id="PIRSF006806">
    <property type="entry name" value="FTHF_cligase"/>
    <property type="match status" value="1"/>
</dbReference>
<comment type="similarity">
    <text evidence="1 5">Belongs to the 5-formyltetrahydrofolate cyclo-ligase family.</text>
</comment>
<comment type="cofactor">
    <cofactor evidence="5">
        <name>Mg(2+)</name>
        <dbReference type="ChEBI" id="CHEBI:18420"/>
    </cofactor>
</comment>
<organism evidence="6 7">
    <name type="scientific">Candidatus Mediterraneibacter gallistercoris</name>
    <dbReference type="NCBI Taxonomy" id="2838671"/>
    <lineage>
        <taxon>Bacteria</taxon>
        <taxon>Bacillati</taxon>
        <taxon>Bacillota</taxon>
        <taxon>Clostridia</taxon>
        <taxon>Lachnospirales</taxon>
        <taxon>Lachnospiraceae</taxon>
        <taxon>Mediterraneibacter</taxon>
    </lineage>
</organism>
<dbReference type="PANTHER" id="PTHR23407">
    <property type="entry name" value="ATPASE INHIBITOR/5-FORMYLTETRAHYDROFOLATE CYCLO-LIGASE"/>
    <property type="match status" value="1"/>
</dbReference>
<feature type="binding site" evidence="4">
    <location>
        <position position="61"/>
    </location>
    <ligand>
        <name>substrate</name>
    </ligand>
</feature>
<dbReference type="GO" id="GO:0030272">
    <property type="term" value="F:5-formyltetrahydrofolate cyclo-ligase activity"/>
    <property type="evidence" value="ECO:0007669"/>
    <property type="project" value="UniProtKB-EC"/>
</dbReference>
<dbReference type="AlphaFoldDB" id="A0A9D2P475"/>
<evidence type="ECO:0000256" key="3">
    <source>
        <dbReference type="ARBA" id="ARBA00022840"/>
    </source>
</evidence>
<dbReference type="InterPro" id="IPR002698">
    <property type="entry name" value="FTHF_cligase"/>
</dbReference>
<dbReference type="NCBIfam" id="TIGR02727">
    <property type="entry name" value="MTHFS_bact"/>
    <property type="match status" value="1"/>
</dbReference>
<dbReference type="InterPro" id="IPR037171">
    <property type="entry name" value="NagB/RpiA_transferase-like"/>
</dbReference>
<keyword evidence="3 4" id="KW-0067">ATP-binding</keyword>
<sequence length="201" mass="22976">MKNTEVNEIKKEIREKYRRLRHGLPLETRKSADEMIAKRLFNELFYRNARFIYCYASFKDEVCTGEIIEESLRQGKKVALPRVSGERKMEFFFINSPADLKPGFMGIKEPGQQCVKAPAPLEDTLILMPGVAFDRSGTRIGYGGGYYDTYLENHSVCMKSALAYSVQIAPEIPSAPTDIKADMIITEKELIVCSQDFREIR</sequence>
<dbReference type="PANTHER" id="PTHR23407:SF1">
    <property type="entry name" value="5-FORMYLTETRAHYDROFOLATE CYCLO-LIGASE"/>
    <property type="match status" value="1"/>
</dbReference>
<reference evidence="6" key="2">
    <citation type="submission" date="2021-04" db="EMBL/GenBank/DDBJ databases">
        <authorList>
            <person name="Gilroy R."/>
        </authorList>
    </citation>
    <scope>NUCLEOTIDE SEQUENCE</scope>
    <source>
        <strain evidence="6">CHK165-2605</strain>
    </source>
</reference>
<evidence type="ECO:0000256" key="4">
    <source>
        <dbReference type="PIRSR" id="PIRSR006806-1"/>
    </source>
</evidence>
<dbReference type="GO" id="GO:0005524">
    <property type="term" value="F:ATP binding"/>
    <property type="evidence" value="ECO:0007669"/>
    <property type="project" value="UniProtKB-KW"/>
</dbReference>
<evidence type="ECO:0000256" key="1">
    <source>
        <dbReference type="ARBA" id="ARBA00010638"/>
    </source>
</evidence>
<feature type="binding site" evidence="4">
    <location>
        <begin position="139"/>
        <end position="147"/>
    </location>
    <ligand>
        <name>ATP</name>
        <dbReference type="ChEBI" id="CHEBI:30616"/>
    </ligand>
</feature>
<keyword evidence="5" id="KW-0479">Metal-binding</keyword>
<comment type="caution">
    <text evidence="6">The sequence shown here is derived from an EMBL/GenBank/DDBJ whole genome shotgun (WGS) entry which is preliminary data.</text>
</comment>
<evidence type="ECO:0000313" key="6">
    <source>
        <dbReference type="EMBL" id="HJC42788.1"/>
    </source>
</evidence>
<evidence type="ECO:0000256" key="2">
    <source>
        <dbReference type="ARBA" id="ARBA00022741"/>
    </source>
</evidence>
<protein>
    <recommendedName>
        <fullName evidence="5">5-formyltetrahydrofolate cyclo-ligase</fullName>
        <ecNumber evidence="5">6.3.3.2</ecNumber>
    </recommendedName>
</protein>
<dbReference type="Proteomes" id="UP000823895">
    <property type="component" value="Unassembled WGS sequence"/>
</dbReference>
<name>A0A9D2P475_9FIRM</name>
<evidence type="ECO:0000256" key="5">
    <source>
        <dbReference type="RuleBase" id="RU361279"/>
    </source>
</evidence>
<reference evidence="6" key="1">
    <citation type="journal article" date="2021" name="PeerJ">
        <title>Extensive microbial diversity within the chicken gut microbiome revealed by metagenomics and culture.</title>
        <authorList>
            <person name="Gilroy R."/>
            <person name="Ravi A."/>
            <person name="Getino M."/>
            <person name="Pursley I."/>
            <person name="Horton D.L."/>
            <person name="Alikhan N.F."/>
            <person name="Baker D."/>
            <person name="Gharbi K."/>
            <person name="Hall N."/>
            <person name="Watson M."/>
            <person name="Adriaenssens E.M."/>
            <person name="Foster-Nyarko E."/>
            <person name="Jarju S."/>
            <person name="Secka A."/>
            <person name="Antonio M."/>
            <person name="Oren A."/>
            <person name="Chaudhuri R.R."/>
            <person name="La Ragione R."/>
            <person name="Hildebrand F."/>
            <person name="Pallen M.J."/>
        </authorList>
    </citation>
    <scope>NUCLEOTIDE SEQUENCE</scope>
    <source>
        <strain evidence="6">CHK165-2605</strain>
    </source>
</reference>
<dbReference type="EC" id="6.3.3.2" evidence="5"/>
<keyword evidence="6" id="KW-0436">Ligase</keyword>
<proteinExistence type="inferred from homology"/>
<dbReference type="Gene3D" id="3.40.50.10420">
    <property type="entry name" value="NagB/RpiA/CoA transferase-like"/>
    <property type="match status" value="1"/>
</dbReference>
<dbReference type="GO" id="GO:0009396">
    <property type="term" value="P:folic acid-containing compound biosynthetic process"/>
    <property type="evidence" value="ECO:0007669"/>
    <property type="project" value="TreeGrafter"/>
</dbReference>
<dbReference type="Pfam" id="PF01812">
    <property type="entry name" value="5-FTHF_cyc-lig"/>
    <property type="match status" value="1"/>
</dbReference>
<keyword evidence="5" id="KW-0460">Magnesium</keyword>
<keyword evidence="2 4" id="KW-0547">Nucleotide-binding</keyword>
<dbReference type="InterPro" id="IPR024185">
    <property type="entry name" value="FTHF_cligase-like_sf"/>
</dbReference>
<dbReference type="GO" id="GO:0046872">
    <property type="term" value="F:metal ion binding"/>
    <property type="evidence" value="ECO:0007669"/>
    <property type="project" value="UniProtKB-KW"/>
</dbReference>
<comment type="catalytic activity">
    <reaction evidence="5">
        <text>(6S)-5-formyl-5,6,7,8-tetrahydrofolate + ATP = (6R)-5,10-methenyltetrahydrofolate + ADP + phosphate</text>
        <dbReference type="Rhea" id="RHEA:10488"/>
        <dbReference type="ChEBI" id="CHEBI:30616"/>
        <dbReference type="ChEBI" id="CHEBI:43474"/>
        <dbReference type="ChEBI" id="CHEBI:57455"/>
        <dbReference type="ChEBI" id="CHEBI:57457"/>
        <dbReference type="ChEBI" id="CHEBI:456216"/>
        <dbReference type="EC" id="6.3.3.2"/>
    </reaction>
</comment>
<dbReference type="GO" id="GO:0035999">
    <property type="term" value="P:tetrahydrofolate interconversion"/>
    <property type="evidence" value="ECO:0007669"/>
    <property type="project" value="TreeGrafter"/>
</dbReference>
<dbReference type="EMBL" id="DWWI01000079">
    <property type="protein sequence ID" value="HJC42788.1"/>
    <property type="molecule type" value="Genomic_DNA"/>
</dbReference>
<dbReference type="SUPFAM" id="SSF100950">
    <property type="entry name" value="NagB/RpiA/CoA transferase-like"/>
    <property type="match status" value="1"/>
</dbReference>
<gene>
    <name evidence="6" type="ORF">H9756_03775</name>
</gene>
<feature type="binding site" evidence="4">
    <location>
        <begin position="10"/>
        <end position="14"/>
    </location>
    <ligand>
        <name>ATP</name>
        <dbReference type="ChEBI" id="CHEBI:30616"/>
    </ligand>
</feature>
<accession>A0A9D2P475</accession>
<evidence type="ECO:0000313" key="7">
    <source>
        <dbReference type="Proteomes" id="UP000823895"/>
    </source>
</evidence>